<dbReference type="InterPro" id="IPR058245">
    <property type="entry name" value="NreC/VraR/RcsB-like_REC"/>
</dbReference>
<dbReference type="Pfam" id="PF00072">
    <property type="entry name" value="Response_reg"/>
    <property type="match status" value="1"/>
</dbReference>
<dbReference type="SMART" id="SM00448">
    <property type="entry name" value="REC"/>
    <property type="match status" value="1"/>
</dbReference>
<evidence type="ECO:0000256" key="3">
    <source>
        <dbReference type="PROSITE-ProRule" id="PRU00169"/>
    </source>
</evidence>
<protein>
    <submittedName>
        <fullName evidence="6">DNA-binding response regulator</fullName>
    </submittedName>
</protein>
<evidence type="ECO:0000256" key="2">
    <source>
        <dbReference type="ARBA" id="ARBA00023125"/>
    </source>
</evidence>
<dbReference type="PATRIC" id="fig|626887.3.peg.469"/>
<dbReference type="eggNOG" id="COG2197">
    <property type="taxonomic scope" value="Bacteria"/>
</dbReference>
<dbReference type="GO" id="GO:0006355">
    <property type="term" value="P:regulation of DNA-templated transcription"/>
    <property type="evidence" value="ECO:0007669"/>
    <property type="project" value="InterPro"/>
</dbReference>
<dbReference type="EMBL" id="APLQ01000010">
    <property type="protein sequence ID" value="ENO16535.2"/>
    <property type="molecule type" value="Genomic_DNA"/>
</dbReference>
<evidence type="ECO:0000259" key="4">
    <source>
        <dbReference type="PROSITE" id="PS50043"/>
    </source>
</evidence>
<dbReference type="OrthoDB" id="561214at2"/>
<dbReference type="GO" id="GO:0000160">
    <property type="term" value="P:phosphorelay signal transduction system"/>
    <property type="evidence" value="ECO:0007669"/>
    <property type="project" value="InterPro"/>
</dbReference>
<evidence type="ECO:0000259" key="5">
    <source>
        <dbReference type="PROSITE" id="PS50110"/>
    </source>
</evidence>
<dbReference type="SUPFAM" id="SSF46894">
    <property type="entry name" value="C-terminal effector domain of the bipartite response regulators"/>
    <property type="match status" value="1"/>
</dbReference>
<dbReference type="Gene3D" id="3.40.50.2300">
    <property type="match status" value="1"/>
</dbReference>
<comment type="caution">
    <text evidence="3">Lacks conserved residue(s) required for the propagation of feature annotation.</text>
</comment>
<proteinExistence type="predicted"/>
<organism evidence="6 7">
    <name type="scientific">Marinobacter nanhaiticus D15-8W</name>
    <dbReference type="NCBI Taxonomy" id="626887"/>
    <lineage>
        <taxon>Bacteria</taxon>
        <taxon>Pseudomonadati</taxon>
        <taxon>Pseudomonadota</taxon>
        <taxon>Gammaproteobacteria</taxon>
        <taxon>Pseudomonadales</taxon>
        <taxon>Marinobacteraceae</taxon>
        <taxon>Marinobacter</taxon>
    </lineage>
</organism>
<dbReference type="Pfam" id="PF00196">
    <property type="entry name" value="GerE"/>
    <property type="match status" value="1"/>
</dbReference>
<sequence>MQAQKSHGMSMMDIRILLVDPLPLIRRGLAIILSAEPGFVIVGEAEDASQAVAKARRLRPEIILCEFELPGGDATHICATVASEGLATRVLILSTDCQGHVVSQAVSAGVAGYLSKHDPTERIVSAIRRVAAGQPVFSDEAQTGIQLYLQLQMRSPEASRYDLSSRPLLTDRELQVLRCIADGVSVADTGRRLAASLSTIKNHRQSIFVKLNVPNAPAAVYEAMHRGLIQ</sequence>
<dbReference type="SMART" id="SM00421">
    <property type="entry name" value="HTH_LUXR"/>
    <property type="match status" value="1"/>
</dbReference>
<evidence type="ECO:0000256" key="1">
    <source>
        <dbReference type="ARBA" id="ARBA00022553"/>
    </source>
</evidence>
<dbReference type="InterPro" id="IPR000792">
    <property type="entry name" value="Tscrpt_reg_LuxR_C"/>
</dbReference>
<keyword evidence="1" id="KW-0597">Phosphoprotein</keyword>
<feature type="domain" description="Response regulatory" evidence="5">
    <location>
        <begin position="15"/>
        <end position="131"/>
    </location>
</feature>
<dbReference type="CDD" id="cd06170">
    <property type="entry name" value="LuxR_C_like"/>
    <property type="match status" value="1"/>
</dbReference>
<dbReference type="AlphaFoldDB" id="N6W1X0"/>
<gene>
    <name evidence="6" type="ORF">J057_02455</name>
</gene>
<name>N6W1X0_9GAMM</name>
<reference evidence="6 7" key="1">
    <citation type="journal article" date="2013" name="Genome Announc.">
        <title>Genome Sequence of the Polycyclic Aromatic Hydrocarbon-Degrading Bacterium Strain Marinobacter nanhaiticus D15-8WT.</title>
        <authorList>
            <person name="Cui Z."/>
            <person name="Gao W."/>
            <person name="Li Q."/>
            <person name="Xu G."/>
            <person name="Zheng L."/>
        </authorList>
    </citation>
    <scope>NUCLEOTIDE SEQUENCE [LARGE SCALE GENOMIC DNA]</scope>
    <source>
        <strain evidence="6 7">D15-8W</strain>
    </source>
</reference>
<dbReference type="InterPro" id="IPR001789">
    <property type="entry name" value="Sig_transdc_resp-reg_receiver"/>
</dbReference>
<dbReference type="PANTHER" id="PTHR43214">
    <property type="entry name" value="TWO-COMPONENT RESPONSE REGULATOR"/>
    <property type="match status" value="1"/>
</dbReference>
<evidence type="ECO:0000313" key="7">
    <source>
        <dbReference type="Proteomes" id="UP000013165"/>
    </source>
</evidence>
<accession>N6W1X0</accession>
<dbReference type="InterPro" id="IPR016032">
    <property type="entry name" value="Sig_transdc_resp-reg_C-effctor"/>
</dbReference>
<dbReference type="GO" id="GO:0003677">
    <property type="term" value="F:DNA binding"/>
    <property type="evidence" value="ECO:0007669"/>
    <property type="project" value="UniProtKB-KW"/>
</dbReference>
<dbReference type="PROSITE" id="PS50110">
    <property type="entry name" value="RESPONSE_REGULATORY"/>
    <property type="match status" value="1"/>
</dbReference>
<dbReference type="PRINTS" id="PR00038">
    <property type="entry name" value="HTHLUXR"/>
</dbReference>
<dbReference type="PROSITE" id="PS50043">
    <property type="entry name" value="HTH_LUXR_2"/>
    <property type="match status" value="1"/>
</dbReference>
<dbReference type="STRING" id="626887.J057_02455"/>
<feature type="domain" description="HTH luxR-type" evidence="4">
    <location>
        <begin position="162"/>
        <end position="227"/>
    </location>
</feature>
<comment type="caution">
    <text evidence="6">The sequence shown here is derived from an EMBL/GenBank/DDBJ whole genome shotgun (WGS) entry which is preliminary data.</text>
</comment>
<dbReference type="SUPFAM" id="SSF52172">
    <property type="entry name" value="CheY-like"/>
    <property type="match status" value="1"/>
</dbReference>
<keyword evidence="2 6" id="KW-0238">DNA-binding</keyword>
<dbReference type="HOGENOM" id="CLU_000445_90_10_6"/>
<evidence type="ECO:0000313" key="6">
    <source>
        <dbReference type="EMBL" id="ENO16535.2"/>
    </source>
</evidence>
<dbReference type="CDD" id="cd17535">
    <property type="entry name" value="REC_NarL-like"/>
    <property type="match status" value="1"/>
</dbReference>
<keyword evidence="7" id="KW-1185">Reference proteome</keyword>
<dbReference type="InterPro" id="IPR011006">
    <property type="entry name" value="CheY-like_superfamily"/>
</dbReference>
<dbReference type="RefSeq" id="WP_081614665.1">
    <property type="nucleotide sequence ID" value="NZ_AP028878.1"/>
</dbReference>
<dbReference type="InterPro" id="IPR039420">
    <property type="entry name" value="WalR-like"/>
</dbReference>
<dbReference type="Proteomes" id="UP000013165">
    <property type="component" value="Unassembled WGS sequence"/>
</dbReference>